<dbReference type="AlphaFoldDB" id="A0A3B0RXN8"/>
<reference evidence="1" key="1">
    <citation type="submission" date="2018-06" db="EMBL/GenBank/DDBJ databases">
        <authorList>
            <person name="Zhirakovskaya E."/>
        </authorList>
    </citation>
    <scope>NUCLEOTIDE SEQUENCE</scope>
</reference>
<accession>A0A3B0RXN8</accession>
<dbReference type="EMBL" id="UOEF01000035">
    <property type="protein sequence ID" value="VAV88115.1"/>
    <property type="molecule type" value="Genomic_DNA"/>
</dbReference>
<dbReference type="InterPro" id="IPR025961">
    <property type="entry name" value="Metal_resist"/>
</dbReference>
<dbReference type="Pfam" id="PF13801">
    <property type="entry name" value="Metal_resist"/>
    <property type="match status" value="1"/>
</dbReference>
<organism evidence="1">
    <name type="scientific">hydrothermal vent metagenome</name>
    <dbReference type="NCBI Taxonomy" id="652676"/>
    <lineage>
        <taxon>unclassified sequences</taxon>
        <taxon>metagenomes</taxon>
        <taxon>ecological metagenomes</taxon>
    </lineage>
</organism>
<evidence type="ECO:0008006" key="2">
    <source>
        <dbReference type="Google" id="ProtNLM"/>
    </source>
</evidence>
<protein>
    <recommendedName>
        <fullName evidence="2">Heavy metal resistance protein</fullName>
    </recommendedName>
</protein>
<name>A0A3B0RXN8_9ZZZZ</name>
<gene>
    <name evidence="1" type="ORF">MNBD_ALPHA04-1308</name>
</gene>
<proteinExistence type="predicted"/>
<sequence>MKIGPFRIALLILLAFAAGFAGSVVASKYLAGNDTPNGLHGFVHQEFELTPVQEQALDKAERRFAMKRKSVELSLRASNAALASAMEDEHEYGPKVSQAIEGVHENMGELQKVTIAHVFQMRSILTPAQRIIFDRRVGDALSVDPQ</sequence>
<evidence type="ECO:0000313" key="1">
    <source>
        <dbReference type="EMBL" id="VAV88115.1"/>
    </source>
</evidence>
<dbReference type="Gene3D" id="1.20.120.1490">
    <property type="match status" value="1"/>
</dbReference>